<dbReference type="OrthoDB" id="5421399at2"/>
<gene>
    <name evidence="3" type="ORF">DFP81_10775</name>
</gene>
<protein>
    <submittedName>
        <fullName evidence="3">Uncharacterized protein DUF4405</fullName>
    </submittedName>
</protein>
<dbReference type="AlphaFoldDB" id="A0A3E0DLC8"/>
<evidence type="ECO:0000313" key="4">
    <source>
        <dbReference type="Proteomes" id="UP000256542"/>
    </source>
</evidence>
<sequence length="156" mass="18396">MSDWKQNLQKTRYVMDVLLIISFMLISAPQSTGIPLHEWGSLLFIVPFMIHLLLHWEWIKKSAKRFVRKMTFKERFSSALNYLLYMMMLLIFVSGFLVSVSLLPTLHITIPVQDFWSKIHNEFASFIMPVIGIHLALHWRWIVNMVKKMSMKGARA</sequence>
<feature type="transmembrane region" description="Helical" evidence="1">
    <location>
        <begin position="12"/>
        <end position="29"/>
    </location>
</feature>
<evidence type="ECO:0000259" key="2">
    <source>
        <dbReference type="Pfam" id="PF14358"/>
    </source>
</evidence>
<dbReference type="EMBL" id="QUNG01000007">
    <property type="protein sequence ID" value="REG82901.1"/>
    <property type="molecule type" value="Genomic_DNA"/>
</dbReference>
<keyword evidence="4" id="KW-1185">Reference proteome</keyword>
<reference evidence="3 4" key="1">
    <citation type="submission" date="2018-08" db="EMBL/GenBank/DDBJ databases">
        <title>Genomic Encyclopedia of Type Strains, Phase III (KMG-III): the genomes of soil and plant-associated and newly described type strains.</title>
        <authorList>
            <person name="Whitman W."/>
        </authorList>
    </citation>
    <scope>NUCLEOTIDE SEQUENCE [LARGE SCALE GENOMIC DNA]</scope>
    <source>
        <strain evidence="3 4">CECT 7375</strain>
    </source>
</reference>
<proteinExistence type="predicted"/>
<comment type="caution">
    <text evidence="3">The sequence shown here is derived from an EMBL/GenBank/DDBJ whole genome shotgun (WGS) entry which is preliminary data.</text>
</comment>
<organism evidence="3 4">
    <name type="scientific">Marinomonas pollencensis</name>
    <dbReference type="NCBI Taxonomy" id="491954"/>
    <lineage>
        <taxon>Bacteria</taxon>
        <taxon>Pseudomonadati</taxon>
        <taxon>Pseudomonadota</taxon>
        <taxon>Gammaproteobacteria</taxon>
        <taxon>Oceanospirillales</taxon>
        <taxon>Oceanospirillaceae</taxon>
        <taxon>Marinomonas</taxon>
    </lineage>
</organism>
<keyword evidence="1" id="KW-0812">Transmembrane</keyword>
<keyword evidence="1" id="KW-0472">Membrane</keyword>
<feature type="transmembrane region" description="Helical" evidence="1">
    <location>
        <begin position="123"/>
        <end position="142"/>
    </location>
</feature>
<evidence type="ECO:0000313" key="3">
    <source>
        <dbReference type="EMBL" id="REG82901.1"/>
    </source>
</evidence>
<dbReference type="Proteomes" id="UP000256542">
    <property type="component" value="Unassembled WGS sequence"/>
</dbReference>
<feature type="domain" description="Flavinylation-associated cytochrome" evidence="2">
    <location>
        <begin position="80"/>
        <end position="139"/>
    </location>
</feature>
<feature type="transmembrane region" description="Helical" evidence="1">
    <location>
        <begin position="41"/>
        <end position="59"/>
    </location>
</feature>
<keyword evidence="1" id="KW-1133">Transmembrane helix</keyword>
<evidence type="ECO:0000256" key="1">
    <source>
        <dbReference type="SAM" id="Phobius"/>
    </source>
</evidence>
<accession>A0A3E0DLC8</accession>
<name>A0A3E0DLC8_9GAMM</name>
<dbReference type="InterPro" id="IPR025517">
    <property type="entry name" value="DUF4405"/>
</dbReference>
<dbReference type="RefSeq" id="WP_115897909.1">
    <property type="nucleotide sequence ID" value="NZ_QUNG01000007.1"/>
</dbReference>
<feature type="transmembrane region" description="Helical" evidence="1">
    <location>
        <begin position="80"/>
        <end position="103"/>
    </location>
</feature>
<dbReference type="Pfam" id="PF14358">
    <property type="entry name" value="DUF4405"/>
    <property type="match status" value="1"/>
</dbReference>